<feature type="domain" description="Cysteine-rich" evidence="1">
    <location>
        <begin position="141"/>
        <end position="225"/>
    </location>
</feature>
<dbReference type="Proteomes" id="UP000694660">
    <property type="component" value="Unassembled WGS sequence"/>
</dbReference>
<organism evidence="2 3">
    <name type="scientific">Denitromonas iodatirespirans</name>
    <dbReference type="NCBI Taxonomy" id="2795389"/>
    <lineage>
        <taxon>Bacteria</taxon>
        <taxon>Pseudomonadati</taxon>
        <taxon>Pseudomonadota</taxon>
        <taxon>Betaproteobacteria</taxon>
        <taxon>Rhodocyclales</taxon>
        <taxon>Zoogloeaceae</taxon>
        <taxon>Denitromonas</taxon>
    </lineage>
</organism>
<comment type="caution">
    <text evidence="2">The sequence shown here is derived from an EMBL/GenBank/DDBJ whole genome shotgun (WGS) entry which is preliminary data.</text>
</comment>
<evidence type="ECO:0000313" key="3">
    <source>
        <dbReference type="Proteomes" id="UP000694660"/>
    </source>
</evidence>
<keyword evidence="3" id="KW-1185">Reference proteome</keyword>
<dbReference type="PANTHER" id="PTHR30296:SF0">
    <property type="entry name" value="LACTATE UTILIZATION PROTEIN A"/>
    <property type="match status" value="1"/>
</dbReference>
<dbReference type="Pfam" id="PF02754">
    <property type="entry name" value="CCG"/>
    <property type="match status" value="2"/>
</dbReference>
<dbReference type="GO" id="GO:0005829">
    <property type="term" value="C:cytosol"/>
    <property type="evidence" value="ECO:0007669"/>
    <property type="project" value="TreeGrafter"/>
</dbReference>
<dbReference type="EMBL" id="JAEKFT010000011">
    <property type="protein sequence ID" value="MBT0961854.1"/>
    <property type="molecule type" value="Genomic_DNA"/>
</dbReference>
<evidence type="ECO:0000259" key="1">
    <source>
        <dbReference type="Pfam" id="PF02754"/>
    </source>
</evidence>
<dbReference type="AlphaFoldDB" id="A0A944H851"/>
<evidence type="ECO:0000313" key="2">
    <source>
        <dbReference type="EMBL" id="MBT0961854.1"/>
    </source>
</evidence>
<dbReference type="GO" id="GO:0016491">
    <property type="term" value="F:oxidoreductase activity"/>
    <property type="evidence" value="ECO:0007669"/>
    <property type="project" value="UniProtKB-ARBA"/>
</dbReference>
<dbReference type="InterPro" id="IPR004017">
    <property type="entry name" value="Cys_rich_dom"/>
</dbReference>
<reference evidence="3" key="1">
    <citation type="journal article" date="2022" name="ISME J.">
        <title>Genetic and phylogenetic analysis of dissimilatory iodate-reducing bacteria identifies potential niches across the world's oceans.</title>
        <authorList>
            <person name="Reyes-Umana V."/>
            <person name="Henning Z."/>
            <person name="Lee K."/>
            <person name="Barnum T.P."/>
            <person name="Coates J.D."/>
        </authorList>
    </citation>
    <scope>NUCLEOTIDE SEQUENCE [LARGE SCALE GENOMIC DNA]</scope>
    <source>
        <strain evidence="3">IR12</strain>
    </source>
</reference>
<sequence>MSDTPVTPRPRVGLFATCLMNAMRPSIGFASAKLLEDAGCHVSVPAAQTCCGQPGLNSGDEDGARALAKQVIEAFEDFDYVVGPSGSCMATIRHDYPGLFADMADWRNRAEALAAKSHELLSFLTDVMGVTEVDAEYQGTITYHDSCSGLRSMGVKGQPRQLLGSVKGLTIKEMEDTEVCCGFGGTFCVKYPEISEKMADDKLANAAATGADTLLGGDLGCLLHLAGRLRRKGSPVRVYHTAEVLAGLADGPSLGEAPKEGR</sequence>
<dbReference type="RefSeq" id="WP_214361606.1">
    <property type="nucleotide sequence ID" value="NZ_JAEKFT010000011.1"/>
</dbReference>
<gene>
    <name evidence="2" type="ORF">I8J34_11790</name>
</gene>
<name>A0A944H851_DENI1</name>
<feature type="domain" description="Cysteine-rich" evidence="1">
    <location>
        <begin position="12"/>
        <end position="93"/>
    </location>
</feature>
<proteinExistence type="predicted"/>
<dbReference type="PANTHER" id="PTHR30296">
    <property type="entry name" value="UNCHARACTERIZED PROTEIN YKGE"/>
    <property type="match status" value="1"/>
</dbReference>
<protein>
    <submittedName>
        <fullName evidence="2">(Fe-S)-binding protein</fullName>
    </submittedName>
</protein>
<accession>A0A944H851</accession>